<dbReference type="EMBL" id="AUZX01015626">
    <property type="protein sequence ID" value="EQD28516.1"/>
    <property type="molecule type" value="Genomic_DNA"/>
</dbReference>
<gene>
    <name evidence="1" type="ORF">B1A_21149</name>
</gene>
<evidence type="ECO:0000313" key="1">
    <source>
        <dbReference type="EMBL" id="EQD28516.1"/>
    </source>
</evidence>
<dbReference type="InterPro" id="IPR008482">
    <property type="entry name" value="DUF763"/>
</dbReference>
<accession>T0Y0A0</accession>
<protein>
    <submittedName>
        <fullName evidence="1">Protein containing DUF763</fullName>
    </submittedName>
</protein>
<dbReference type="Pfam" id="PF05559">
    <property type="entry name" value="DUF763"/>
    <property type="match status" value="1"/>
</dbReference>
<sequence>MVKLSGIIANAIIDEYGADELVKRLADPYWLQALSNTLGYDWHSSGATTVT</sequence>
<dbReference type="AlphaFoldDB" id="T0Y0A0"/>
<dbReference type="PANTHER" id="PTHR38597">
    <property type="entry name" value="BLL3834 PROTEIN"/>
    <property type="match status" value="1"/>
</dbReference>
<name>T0Y0A0_9ZZZZ</name>
<reference evidence="1" key="1">
    <citation type="submission" date="2013-08" db="EMBL/GenBank/DDBJ databases">
        <authorList>
            <person name="Mendez C."/>
            <person name="Richter M."/>
            <person name="Ferrer M."/>
            <person name="Sanchez J."/>
        </authorList>
    </citation>
    <scope>NUCLEOTIDE SEQUENCE</scope>
</reference>
<comment type="caution">
    <text evidence="1">The sequence shown here is derived from an EMBL/GenBank/DDBJ whole genome shotgun (WGS) entry which is preliminary data.</text>
</comment>
<feature type="non-terminal residue" evidence="1">
    <location>
        <position position="51"/>
    </location>
</feature>
<reference evidence="1" key="2">
    <citation type="journal article" date="2014" name="ISME J.">
        <title>Microbial stratification in low pH oxic and suboxic macroscopic growths along an acid mine drainage.</title>
        <authorList>
            <person name="Mendez-Garcia C."/>
            <person name="Mesa V."/>
            <person name="Sprenger R.R."/>
            <person name="Richter M."/>
            <person name="Diez M.S."/>
            <person name="Solano J."/>
            <person name="Bargiela R."/>
            <person name="Golyshina O.V."/>
            <person name="Manteca A."/>
            <person name="Ramos J.L."/>
            <person name="Gallego J.R."/>
            <person name="Llorente I."/>
            <person name="Martins Dos Santos V.A."/>
            <person name="Jensen O.N."/>
            <person name="Pelaez A.I."/>
            <person name="Sanchez J."/>
            <person name="Ferrer M."/>
        </authorList>
    </citation>
    <scope>NUCLEOTIDE SEQUENCE</scope>
</reference>
<proteinExistence type="predicted"/>
<dbReference type="PANTHER" id="PTHR38597:SF1">
    <property type="entry name" value="BLL3834 PROTEIN"/>
    <property type="match status" value="1"/>
</dbReference>
<organism evidence="1">
    <name type="scientific">mine drainage metagenome</name>
    <dbReference type="NCBI Taxonomy" id="410659"/>
    <lineage>
        <taxon>unclassified sequences</taxon>
        <taxon>metagenomes</taxon>
        <taxon>ecological metagenomes</taxon>
    </lineage>
</organism>